<organism evidence="2">
    <name type="scientific">Opuntia streptacantha</name>
    <name type="common">Prickly pear cactus</name>
    <name type="synonym">Opuntia cardona</name>
    <dbReference type="NCBI Taxonomy" id="393608"/>
    <lineage>
        <taxon>Eukaryota</taxon>
        <taxon>Viridiplantae</taxon>
        <taxon>Streptophyta</taxon>
        <taxon>Embryophyta</taxon>
        <taxon>Tracheophyta</taxon>
        <taxon>Spermatophyta</taxon>
        <taxon>Magnoliopsida</taxon>
        <taxon>eudicotyledons</taxon>
        <taxon>Gunneridae</taxon>
        <taxon>Pentapetalae</taxon>
        <taxon>Caryophyllales</taxon>
        <taxon>Cactineae</taxon>
        <taxon>Cactaceae</taxon>
        <taxon>Opuntioideae</taxon>
        <taxon>Opuntia</taxon>
    </lineage>
</organism>
<keyword evidence="1" id="KW-0472">Membrane</keyword>
<dbReference type="AlphaFoldDB" id="A0A7C9CIN2"/>
<keyword evidence="1" id="KW-0812">Transmembrane</keyword>
<name>A0A7C9CIN2_OPUST</name>
<evidence type="ECO:0000313" key="2">
    <source>
        <dbReference type="EMBL" id="MBA4618682.1"/>
    </source>
</evidence>
<accession>A0A7C9CIN2</accession>
<proteinExistence type="predicted"/>
<reference evidence="2" key="1">
    <citation type="journal article" date="2013" name="J. Plant Res.">
        <title>Effect of fungi and light on seed germination of three Opuntia species from semiarid lands of central Mexico.</title>
        <authorList>
            <person name="Delgado-Sanchez P."/>
            <person name="Jimenez-Bremont J.F."/>
            <person name="Guerrero-Gonzalez Mde L."/>
            <person name="Flores J."/>
        </authorList>
    </citation>
    <scope>NUCLEOTIDE SEQUENCE</scope>
    <source>
        <tissue evidence="2">Cladode</tissue>
    </source>
</reference>
<sequence>MEVQLLKSTGLWRRQWINFLHLKFQWVLGSLVAYAVVLIMHFKCTLILLLAIWPAKMIWSHLCQSSHDMQRKRESKLLSRKSFWTITKSLKREDQLTSPSYPRQFCVCNLILSIMHLVISASWKIAFQNDGRRGHIVTSLSRGRLMISQEVLTKEMLLMAAEKISMLPLTEFVNIQGPRLSSANSGSHSLKICTSQKFLNRDWKH</sequence>
<reference evidence="2" key="2">
    <citation type="submission" date="2020-07" db="EMBL/GenBank/DDBJ databases">
        <authorList>
            <person name="Vera ALvarez R."/>
            <person name="Arias-Moreno D.M."/>
            <person name="Jimenez-Jacinto V."/>
            <person name="Jimenez-Bremont J.F."/>
            <person name="Swaminathan K."/>
            <person name="Moose S.P."/>
            <person name="Guerrero-Gonzalez M.L."/>
            <person name="Marino-Ramirez L."/>
            <person name="Landsman D."/>
            <person name="Rodriguez-Kessler M."/>
            <person name="Delgado-Sanchez P."/>
        </authorList>
    </citation>
    <scope>NUCLEOTIDE SEQUENCE</scope>
    <source>
        <tissue evidence="2">Cladode</tissue>
    </source>
</reference>
<keyword evidence="1" id="KW-1133">Transmembrane helix</keyword>
<protein>
    <submittedName>
        <fullName evidence="2">Uncharacterized protein</fullName>
    </submittedName>
</protein>
<evidence type="ECO:0000256" key="1">
    <source>
        <dbReference type="SAM" id="Phobius"/>
    </source>
</evidence>
<feature type="transmembrane region" description="Helical" evidence="1">
    <location>
        <begin position="31"/>
        <end position="53"/>
    </location>
</feature>
<dbReference type="EMBL" id="GISG01021707">
    <property type="protein sequence ID" value="MBA4618682.1"/>
    <property type="molecule type" value="Transcribed_RNA"/>
</dbReference>